<name>A0A8S1RZQ6_PAROT</name>
<evidence type="ECO:0000313" key="3">
    <source>
        <dbReference type="EMBL" id="CAD8132773.1"/>
    </source>
</evidence>
<dbReference type="EMBL" id="CAJJDP010000003">
    <property type="protein sequence ID" value="CAD8132773.1"/>
    <property type="molecule type" value="Genomic_DNA"/>
</dbReference>
<protein>
    <recommendedName>
        <fullName evidence="5">Transmembrane protein</fullName>
    </recommendedName>
</protein>
<feature type="transmembrane region" description="Helical" evidence="2">
    <location>
        <begin position="169"/>
        <end position="193"/>
    </location>
</feature>
<accession>A0A8S1RZQ6</accession>
<gene>
    <name evidence="3" type="ORF">POCTA_138.1.T0040119</name>
</gene>
<organism evidence="3 4">
    <name type="scientific">Paramecium octaurelia</name>
    <dbReference type="NCBI Taxonomy" id="43137"/>
    <lineage>
        <taxon>Eukaryota</taxon>
        <taxon>Sar</taxon>
        <taxon>Alveolata</taxon>
        <taxon>Ciliophora</taxon>
        <taxon>Intramacronucleata</taxon>
        <taxon>Oligohymenophorea</taxon>
        <taxon>Peniculida</taxon>
        <taxon>Parameciidae</taxon>
        <taxon>Paramecium</taxon>
    </lineage>
</organism>
<evidence type="ECO:0008006" key="5">
    <source>
        <dbReference type="Google" id="ProtNLM"/>
    </source>
</evidence>
<keyword evidence="2" id="KW-0472">Membrane</keyword>
<dbReference type="OMA" id="PIALHFM"/>
<feature type="region of interest" description="Disordered" evidence="1">
    <location>
        <begin position="48"/>
        <end position="84"/>
    </location>
</feature>
<evidence type="ECO:0000313" key="4">
    <source>
        <dbReference type="Proteomes" id="UP000683925"/>
    </source>
</evidence>
<keyword evidence="2" id="KW-1133">Transmembrane helix</keyword>
<keyword evidence="2" id="KW-0812">Transmembrane</keyword>
<feature type="transmembrane region" description="Helical" evidence="2">
    <location>
        <begin position="132"/>
        <end position="148"/>
    </location>
</feature>
<evidence type="ECO:0000256" key="2">
    <source>
        <dbReference type="SAM" id="Phobius"/>
    </source>
</evidence>
<feature type="compositionally biased region" description="Low complexity" evidence="1">
    <location>
        <begin position="51"/>
        <end position="65"/>
    </location>
</feature>
<proteinExistence type="predicted"/>
<sequence>MEAYSKFDFDGNENFQKYLLNVYPLPPKLDKIKRKWYKTYIDPEFDINIESQNPNQNTQSQTSQNEMPQKQETHQQQQQQSQQQQQQQQQQQYYQNRQQLPSIPIWTIIEGMLKVIYFPALLFLLSPQLHKYLNFGSIFICLLAIYRLQGLPKKNYFKEYIIKIIQLEFTSNIFFVVSLFTIDSFAFQLPIALHFMVGAAEFWTQINQEQGISLKVAKYITTNRSEIILTKQKIEIYLFLYSVVGIFLKKTSFVQAIIIFQNVLLKTKFNKNMKNAQAYIRVWYADRLSENRILPEGLRKIFSIIWKGYEKLLTLF</sequence>
<dbReference type="Proteomes" id="UP000683925">
    <property type="component" value="Unassembled WGS sequence"/>
</dbReference>
<evidence type="ECO:0000256" key="1">
    <source>
        <dbReference type="SAM" id="MobiDB-lite"/>
    </source>
</evidence>
<comment type="caution">
    <text evidence="3">The sequence shown here is derived from an EMBL/GenBank/DDBJ whole genome shotgun (WGS) entry which is preliminary data.</text>
</comment>
<dbReference type="OrthoDB" id="536910at2759"/>
<dbReference type="AlphaFoldDB" id="A0A8S1RZQ6"/>
<reference evidence="3" key="1">
    <citation type="submission" date="2021-01" db="EMBL/GenBank/DDBJ databases">
        <authorList>
            <consortium name="Genoscope - CEA"/>
            <person name="William W."/>
        </authorList>
    </citation>
    <scope>NUCLEOTIDE SEQUENCE</scope>
</reference>
<feature type="transmembrane region" description="Helical" evidence="2">
    <location>
        <begin position="238"/>
        <end position="265"/>
    </location>
</feature>
<keyword evidence="4" id="KW-1185">Reference proteome</keyword>
<feature type="transmembrane region" description="Helical" evidence="2">
    <location>
        <begin position="103"/>
        <end position="126"/>
    </location>
</feature>
<feature type="compositionally biased region" description="Low complexity" evidence="1">
    <location>
        <begin position="74"/>
        <end position="84"/>
    </location>
</feature>